<accession>A0ACC0WYZ4</accession>
<dbReference type="Proteomes" id="UP001163321">
    <property type="component" value="Chromosome 1"/>
</dbReference>
<evidence type="ECO:0000313" key="1">
    <source>
        <dbReference type="EMBL" id="KAI9923088.1"/>
    </source>
</evidence>
<reference evidence="1 2" key="1">
    <citation type="journal article" date="2022" name="bioRxiv">
        <title>The genome of the oomycete Peronosclerospora sorghi, a cosmopolitan pathogen of maize and sorghum, is inflated with dispersed pseudogenes.</title>
        <authorList>
            <person name="Fletcher K."/>
            <person name="Martin F."/>
            <person name="Isakeit T."/>
            <person name="Cavanaugh K."/>
            <person name="Magill C."/>
            <person name="Michelmore R."/>
        </authorList>
    </citation>
    <scope>NUCLEOTIDE SEQUENCE [LARGE SCALE GENOMIC DNA]</scope>
    <source>
        <strain evidence="1">P6</strain>
    </source>
</reference>
<keyword evidence="2" id="KW-1185">Reference proteome</keyword>
<gene>
    <name evidence="1" type="ORF">PsorP6_000295</name>
</gene>
<protein>
    <submittedName>
        <fullName evidence="1">Uncharacterized protein</fullName>
    </submittedName>
</protein>
<proteinExistence type="predicted"/>
<dbReference type="EMBL" id="CM047580">
    <property type="protein sequence ID" value="KAI9923088.1"/>
    <property type="molecule type" value="Genomic_DNA"/>
</dbReference>
<sequence length="243" mass="27728">MDDDSRISETSSVRNRGKRHSASTIGDLEGAGEGSSLRGPHIRPQLRCNACWEPILPDAQSAETCYRTTCGHLFCVGCSIYWLKWIKRHYQTLLNASGEMRVQTFWTGKARVSCLSNRTIHGVADSKKVEVRVAEFSHGISFKANHIELEQTIWEAMMADPSSCFGTAIFLMLFVSQQEEIRRQQAEEQKNFQTQHGEKYIQLKNYTDQLEAELRETKSKMQALTTSNDELREVNIHFTSLSF</sequence>
<organism evidence="1 2">
    <name type="scientific">Peronosclerospora sorghi</name>
    <dbReference type="NCBI Taxonomy" id="230839"/>
    <lineage>
        <taxon>Eukaryota</taxon>
        <taxon>Sar</taxon>
        <taxon>Stramenopiles</taxon>
        <taxon>Oomycota</taxon>
        <taxon>Peronosporomycetes</taxon>
        <taxon>Peronosporales</taxon>
        <taxon>Peronosporaceae</taxon>
        <taxon>Peronosclerospora</taxon>
    </lineage>
</organism>
<evidence type="ECO:0000313" key="2">
    <source>
        <dbReference type="Proteomes" id="UP001163321"/>
    </source>
</evidence>
<comment type="caution">
    <text evidence="1">The sequence shown here is derived from an EMBL/GenBank/DDBJ whole genome shotgun (WGS) entry which is preliminary data.</text>
</comment>
<name>A0ACC0WYZ4_9STRA</name>